<organism evidence="4 5">
    <name type="scientific">Angiostrongylus cantonensis</name>
    <name type="common">Rat lungworm</name>
    <dbReference type="NCBI Taxonomy" id="6313"/>
    <lineage>
        <taxon>Eukaryota</taxon>
        <taxon>Metazoa</taxon>
        <taxon>Ecdysozoa</taxon>
        <taxon>Nematoda</taxon>
        <taxon>Chromadorea</taxon>
        <taxon>Rhabditida</taxon>
        <taxon>Rhabditina</taxon>
        <taxon>Rhabditomorpha</taxon>
        <taxon>Strongyloidea</taxon>
        <taxon>Metastrongylidae</taxon>
        <taxon>Angiostrongylus</taxon>
    </lineage>
</organism>
<evidence type="ECO:0000313" key="4">
    <source>
        <dbReference type="Proteomes" id="UP000035642"/>
    </source>
</evidence>
<feature type="region of interest" description="Disordered" evidence="2">
    <location>
        <begin position="477"/>
        <end position="560"/>
    </location>
</feature>
<comment type="subcellular location">
    <subcellularLocation>
        <location evidence="1">Nucleus</location>
    </subcellularLocation>
</comment>
<dbReference type="PANTHER" id="PTHR22929:SF0">
    <property type="entry name" value="TRANSCRIPTION FACTOR TFIIIB COMPONENT B'' HOMOLOG"/>
    <property type="match status" value="1"/>
</dbReference>
<dbReference type="GO" id="GO:0000126">
    <property type="term" value="C:transcription factor TFIIIB complex"/>
    <property type="evidence" value="ECO:0007669"/>
    <property type="project" value="TreeGrafter"/>
</dbReference>
<evidence type="ECO:0000259" key="3">
    <source>
        <dbReference type="Pfam" id="PF15963"/>
    </source>
</evidence>
<evidence type="ECO:0000313" key="5">
    <source>
        <dbReference type="WBParaSite" id="ACAC_0000755701-mRNA-1"/>
    </source>
</evidence>
<dbReference type="GO" id="GO:0005634">
    <property type="term" value="C:nucleus"/>
    <property type="evidence" value="ECO:0007669"/>
    <property type="project" value="UniProtKB-SubCell"/>
</dbReference>
<evidence type="ECO:0000256" key="2">
    <source>
        <dbReference type="SAM" id="MobiDB-lite"/>
    </source>
</evidence>
<feature type="region of interest" description="Disordered" evidence="2">
    <location>
        <begin position="1"/>
        <end position="96"/>
    </location>
</feature>
<dbReference type="SUPFAM" id="SSF46689">
    <property type="entry name" value="Homeodomain-like"/>
    <property type="match status" value="1"/>
</dbReference>
<sequence>MLTRRSRTNVKPNLAKLSQLGNESRERDSELLSSTNEHCDTRITRRGRLQVKPNIARGSKLGSEPTGNSPVSTGEHDSATCSSNLHRRRRKFTGEEELDTKKMRMIDMVYWNPKKEKGMSHHRADNESIIGEETPTHSRTASTPSKVAAPQVKIGPDGRLVIDEDSLVIAEATSDSIWETIDGDRISRKVTSLSFRNRLWRKGTVWTEKETELFYEILRCTGPDFGLMHEFFPSRARSELKSKFNREERTNWAKLKEVLSKPALLDDDLYDRAADIQKEIEKEALAKQTKKERDKDIKVIYKKRGRKQKKAANTEVNGKVESIEVVIGSSSESSSCEIEGRVNIRSIGIQQNEVVGENGGEAPEVFAGYDDEVGDPTVDEGNHVPSLSRLHEREEHTDQIAINTENQHNLRVTEVPTIHDKAAPDKSQNVVCDQSEDVTSTSGEPALSAGPDLTQTEPTMGVPPSLLIRPRMKRKLVLGSDTKMKSSLVSRETEQLNKDSKISESESRIVNGNDDTGAGQHDKGILTRSSRSKKPQIFPSAAEAGQNINVVSSGGSGGESTARSWFWEFRSSDFDLEDKEVRGRPSELHDDEMKTLL</sequence>
<dbReference type="GO" id="GO:0001156">
    <property type="term" value="F:TFIIIC-class transcription factor complex binding"/>
    <property type="evidence" value="ECO:0007669"/>
    <property type="project" value="TreeGrafter"/>
</dbReference>
<feature type="domain" description="Transcription factor TFIIIB component B'' Myb" evidence="3">
    <location>
        <begin position="202"/>
        <end position="281"/>
    </location>
</feature>
<accession>A0A158P8X0</accession>
<reference evidence="4" key="1">
    <citation type="submission" date="2012-09" db="EMBL/GenBank/DDBJ databases">
        <authorList>
            <person name="Martin A.A."/>
        </authorList>
    </citation>
    <scope>NUCLEOTIDE SEQUENCE</scope>
</reference>
<feature type="region of interest" description="Disordered" evidence="2">
    <location>
        <begin position="421"/>
        <end position="465"/>
    </location>
</feature>
<proteinExistence type="predicted"/>
<evidence type="ECO:0000256" key="1">
    <source>
        <dbReference type="ARBA" id="ARBA00004123"/>
    </source>
</evidence>
<feature type="compositionally biased region" description="Polar residues" evidence="2">
    <location>
        <begin position="426"/>
        <end position="443"/>
    </location>
</feature>
<dbReference type="InterPro" id="IPR009057">
    <property type="entry name" value="Homeodomain-like_sf"/>
</dbReference>
<protein>
    <submittedName>
        <fullName evidence="5">Myb_DNA-bind_7 domain-containing protein</fullName>
    </submittedName>
</protein>
<reference evidence="5" key="2">
    <citation type="submission" date="2016-04" db="UniProtKB">
        <authorList>
            <consortium name="WormBaseParasite"/>
        </authorList>
    </citation>
    <scope>IDENTIFICATION</scope>
</reference>
<name>A0A158P8X0_ANGCA</name>
<dbReference type="Proteomes" id="UP000035642">
    <property type="component" value="Unassembled WGS sequence"/>
</dbReference>
<dbReference type="STRING" id="6313.A0A158P8X0"/>
<keyword evidence="4" id="KW-1185">Reference proteome</keyword>
<dbReference type="GO" id="GO:0070898">
    <property type="term" value="P:RNA polymerase III preinitiation complex assembly"/>
    <property type="evidence" value="ECO:0007669"/>
    <property type="project" value="TreeGrafter"/>
</dbReference>
<dbReference type="AlphaFoldDB" id="A0A158P8X0"/>
<dbReference type="Pfam" id="PF15963">
    <property type="entry name" value="Myb_DNA-bind_7"/>
    <property type="match status" value="1"/>
</dbReference>
<feature type="compositionally biased region" description="Basic and acidic residues" evidence="2">
    <location>
        <begin position="491"/>
        <end position="507"/>
    </location>
</feature>
<dbReference type="WBParaSite" id="ACAC_0000755701-mRNA-1">
    <property type="protein sequence ID" value="ACAC_0000755701-mRNA-1"/>
    <property type="gene ID" value="ACAC_0000755701"/>
</dbReference>
<dbReference type="PANTHER" id="PTHR22929">
    <property type="entry name" value="RNA POLYMERASE III TRANSCRIPTION INITIATION FACTOR B"/>
    <property type="match status" value="1"/>
</dbReference>
<dbReference type="InterPro" id="IPR039467">
    <property type="entry name" value="TFIIIB_B''_Myb"/>
</dbReference>